<name>A0A094L7W9_9GAMM</name>
<dbReference type="AlphaFoldDB" id="A0A094L7W9"/>
<evidence type="ECO:0008006" key="4">
    <source>
        <dbReference type="Google" id="ProtNLM"/>
    </source>
</evidence>
<keyword evidence="3" id="KW-1185">Reference proteome</keyword>
<reference evidence="2 3" key="1">
    <citation type="submission" date="2014-06" db="EMBL/GenBank/DDBJ databases">
        <title>The draft genome sequence of Idiomarina salinarum ISL-52.</title>
        <authorList>
            <person name="Du J."/>
            <person name="Shao Z."/>
        </authorList>
    </citation>
    <scope>NUCLEOTIDE SEQUENCE [LARGE SCALE GENOMIC DNA]</scope>
    <source>
        <strain evidence="2 3">ISL-52</strain>
    </source>
</reference>
<keyword evidence="1" id="KW-0812">Transmembrane</keyword>
<feature type="transmembrane region" description="Helical" evidence="1">
    <location>
        <begin position="30"/>
        <end position="48"/>
    </location>
</feature>
<dbReference type="EMBL" id="JPER01000003">
    <property type="protein sequence ID" value="KFZ30858.1"/>
    <property type="molecule type" value="Genomic_DNA"/>
</dbReference>
<evidence type="ECO:0000313" key="3">
    <source>
        <dbReference type="Proteomes" id="UP000054363"/>
    </source>
</evidence>
<feature type="transmembrane region" description="Helical" evidence="1">
    <location>
        <begin position="55"/>
        <end position="71"/>
    </location>
</feature>
<keyword evidence="1" id="KW-1133">Transmembrane helix</keyword>
<gene>
    <name evidence="2" type="ORF">IDSA_07195</name>
</gene>
<proteinExistence type="predicted"/>
<feature type="transmembrane region" description="Helical" evidence="1">
    <location>
        <begin position="150"/>
        <end position="172"/>
    </location>
</feature>
<sequence>MPNLLRLATTGLLIAYPLIVWAFVQHGYIYSLFFVLATALILQVLSFGLGNPRSYIALSALAMIGLMAWLFDPLVSVMYYPVWMSAIMLFIFVGTLIRPPAIITRLARLMDGELSPAAIRYTERVTLVWAVFFAFNGAIAWWTVQSGNMALWTIYNGIISYVLMGILMALEWSIRRVVKHRH</sequence>
<evidence type="ECO:0000313" key="2">
    <source>
        <dbReference type="EMBL" id="KFZ30858.1"/>
    </source>
</evidence>
<dbReference type="OrthoDB" id="8537043at2"/>
<feature type="transmembrane region" description="Helical" evidence="1">
    <location>
        <begin position="77"/>
        <end position="97"/>
    </location>
</feature>
<evidence type="ECO:0000256" key="1">
    <source>
        <dbReference type="SAM" id="Phobius"/>
    </source>
</evidence>
<keyword evidence="1" id="KW-0472">Membrane</keyword>
<accession>A0A094L7W9</accession>
<organism evidence="2 3">
    <name type="scientific">Pseudidiomarina salinarum</name>
    <dbReference type="NCBI Taxonomy" id="435908"/>
    <lineage>
        <taxon>Bacteria</taxon>
        <taxon>Pseudomonadati</taxon>
        <taxon>Pseudomonadota</taxon>
        <taxon>Gammaproteobacteria</taxon>
        <taxon>Alteromonadales</taxon>
        <taxon>Idiomarinaceae</taxon>
        <taxon>Pseudidiomarina</taxon>
    </lineage>
</organism>
<protein>
    <recommendedName>
        <fullName evidence="4">Intracellular septation protein A</fullName>
    </recommendedName>
</protein>
<dbReference type="STRING" id="435908.IDSA_07195"/>
<dbReference type="Proteomes" id="UP000054363">
    <property type="component" value="Unassembled WGS sequence"/>
</dbReference>
<feature type="transmembrane region" description="Helical" evidence="1">
    <location>
        <begin position="7"/>
        <end position="24"/>
    </location>
</feature>
<dbReference type="eggNOG" id="COG4648">
    <property type="taxonomic scope" value="Bacteria"/>
</dbReference>
<comment type="caution">
    <text evidence="2">The sequence shown here is derived from an EMBL/GenBank/DDBJ whole genome shotgun (WGS) entry which is preliminary data.</text>
</comment>
<feature type="transmembrane region" description="Helical" evidence="1">
    <location>
        <begin position="125"/>
        <end position="144"/>
    </location>
</feature>